<name>A0A9W9JRU6_9EURO</name>
<reference evidence="1" key="2">
    <citation type="journal article" date="2023" name="IMA Fungus">
        <title>Comparative genomic study of the Penicillium genus elucidates a diverse pangenome and 15 lateral gene transfer events.</title>
        <authorList>
            <person name="Petersen C."/>
            <person name="Sorensen T."/>
            <person name="Nielsen M.R."/>
            <person name="Sondergaard T.E."/>
            <person name="Sorensen J.L."/>
            <person name="Fitzpatrick D.A."/>
            <person name="Frisvad J.C."/>
            <person name="Nielsen K.L."/>
        </authorList>
    </citation>
    <scope>NUCLEOTIDE SEQUENCE</scope>
    <source>
        <strain evidence="1">IBT 15544</strain>
    </source>
</reference>
<protein>
    <submittedName>
        <fullName evidence="1">Uncharacterized protein</fullName>
    </submittedName>
</protein>
<dbReference type="RefSeq" id="XP_058307194.1">
    <property type="nucleotide sequence ID" value="XM_058454945.1"/>
</dbReference>
<dbReference type="Proteomes" id="UP001150904">
    <property type="component" value="Unassembled WGS sequence"/>
</dbReference>
<proteinExistence type="predicted"/>
<organism evidence="1 2">
    <name type="scientific">Penicillium cinerascens</name>
    <dbReference type="NCBI Taxonomy" id="70096"/>
    <lineage>
        <taxon>Eukaryota</taxon>
        <taxon>Fungi</taxon>
        <taxon>Dikarya</taxon>
        <taxon>Ascomycota</taxon>
        <taxon>Pezizomycotina</taxon>
        <taxon>Eurotiomycetes</taxon>
        <taxon>Eurotiomycetidae</taxon>
        <taxon>Eurotiales</taxon>
        <taxon>Aspergillaceae</taxon>
        <taxon>Penicillium</taxon>
    </lineage>
</organism>
<reference evidence="1" key="1">
    <citation type="submission" date="2022-12" db="EMBL/GenBank/DDBJ databases">
        <authorList>
            <person name="Petersen C."/>
        </authorList>
    </citation>
    <scope>NUCLEOTIDE SEQUENCE</scope>
    <source>
        <strain evidence="1">IBT 15544</strain>
    </source>
</reference>
<gene>
    <name evidence="1" type="ORF">N7498_007883</name>
</gene>
<evidence type="ECO:0000313" key="1">
    <source>
        <dbReference type="EMBL" id="KAJ5198766.1"/>
    </source>
</evidence>
<dbReference type="EMBL" id="JAPQKR010000014">
    <property type="protein sequence ID" value="KAJ5198766.1"/>
    <property type="molecule type" value="Genomic_DNA"/>
</dbReference>
<dbReference type="GeneID" id="83182246"/>
<evidence type="ECO:0000313" key="2">
    <source>
        <dbReference type="Proteomes" id="UP001150904"/>
    </source>
</evidence>
<sequence>MEAPSRDLLITSSINPSKVLSRFAVRNLYNVTIFWKEDGQIQASLFHLSLVFLASGQTHGLQ</sequence>
<keyword evidence="2" id="KW-1185">Reference proteome</keyword>
<comment type="caution">
    <text evidence="1">The sequence shown here is derived from an EMBL/GenBank/DDBJ whole genome shotgun (WGS) entry which is preliminary data.</text>
</comment>
<accession>A0A9W9JRU6</accession>
<dbReference type="AlphaFoldDB" id="A0A9W9JRU6"/>